<feature type="region of interest" description="Disordered" evidence="1">
    <location>
        <begin position="1"/>
        <end position="23"/>
    </location>
</feature>
<gene>
    <name evidence="2" type="ORF">AKAW2_60689A</name>
</gene>
<accession>A0A7R8A2V4</accession>
<evidence type="ECO:0000256" key="1">
    <source>
        <dbReference type="SAM" id="MobiDB-lite"/>
    </source>
</evidence>
<dbReference type="KEGG" id="aluc:AKAW2_60689A"/>
<reference evidence="2" key="1">
    <citation type="submission" date="2021-01" db="EMBL/GenBank/DDBJ databases">
        <authorList>
            <consortium name="Aspergillus luchuensis mut. kawachii IFO 4304 genome sequencing consortium"/>
            <person name="Kazuki M."/>
            <person name="Futagami T."/>
        </authorList>
    </citation>
    <scope>NUCLEOTIDE SEQUENCE</scope>
    <source>
        <strain evidence="2">IFO 4308</strain>
    </source>
</reference>
<evidence type="ECO:0000313" key="2">
    <source>
        <dbReference type="EMBL" id="BCS02425.1"/>
    </source>
</evidence>
<feature type="compositionally biased region" description="Low complexity" evidence="1">
    <location>
        <begin position="1"/>
        <end position="17"/>
    </location>
</feature>
<dbReference type="Proteomes" id="UP000661280">
    <property type="component" value="Chromosome 6"/>
</dbReference>
<organism evidence="2 3">
    <name type="scientific">Aspergillus kawachii</name>
    <name type="common">White koji mold</name>
    <name type="synonym">Aspergillus awamori var. kawachi</name>
    <dbReference type="NCBI Taxonomy" id="1069201"/>
    <lineage>
        <taxon>Eukaryota</taxon>
        <taxon>Fungi</taxon>
        <taxon>Dikarya</taxon>
        <taxon>Ascomycota</taxon>
        <taxon>Pezizomycotina</taxon>
        <taxon>Eurotiomycetes</taxon>
        <taxon>Eurotiomycetidae</taxon>
        <taxon>Eurotiales</taxon>
        <taxon>Aspergillaceae</taxon>
        <taxon>Aspergillus</taxon>
        <taxon>Aspergillus subgen. Circumdati</taxon>
    </lineage>
</organism>
<name>A0A7R8A2V4_ASPKA</name>
<proteinExistence type="predicted"/>
<reference evidence="2" key="2">
    <citation type="submission" date="2021-02" db="EMBL/GenBank/DDBJ databases">
        <title>Aspergillus luchuensis mut. kawachii IFO 4304 genome sequence.</title>
        <authorList>
            <person name="Mori K."/>
            <person name="Kadooka C."/>
            <person name="Goto M."/>
            <person name="Futagami T."/>
        </authorList>
    </citation>
    <scope>NUCLEOTIDE SEQUENCE</scope>
    <source>
        <strain evidence="2">IFO 4308</strain>
    </source>
</reference>
<protein>
    <submittedName>
        <fullName evidence="2">Uncharacterized protein</fullName>
    </submittedName>
</protein>
<evidence type="ECO:0000313" key="3">
    <source>
        <dbReference type="Proteomes" id="UP000661280"/>
    </source>
</evidence>
<dbReference type="AlphaFoldDB" id="A0A7R8A2V4"/>
<dbReference type="GeneID" id="64963746"/>
<keyword evidence="3" id="KW-1185">Reference proteome</keyword>
<dbReference type="EMBL" id="AP024430">
    <property type="protein sequence ID" value="BCS02425.1"/>
    <property type="molecule type" value="Genomic_DNA"/>
</dbReference>
<sequence>MEQTAQTPGTQQGRQQPVYDTRNGGHYGASAAVWSPSEAYEYAYVLKANMLYTSSFLRKAMRQLPSSIPGHGRM</sequence>
<dbReference type="RefSeq" id="XP_041546187.1">
    <property type="nucleotide sequence ID" value="XM_041692842.1"/>
</dbReference>